<evidence type="ECO:0000259" key="5">
    <source>
        <dbReference type="Pfam" id="PF01923"/>
    </source>
</evidence>
<keyword evidence="1 4" id="KW-0808">Transferase</keyword>
<dbReference type="OrthoDB" id="9778896at2"/>
<dbReference type="InterPro" id="IPR029499">
    <property type="entry name" value="PduO-typ"/>
</dbReference>
<dbReference type="GO" id="GO:0005524">
    <property type="term" value="F:ATP binding"/>
    <property type="evidence" value="ECO:0007669"/>
    <property type="project" value="UniProtKB-UniRule"/>
</dbReference>
<dbReference type="GO" id="GO:0008817">
    <property type="term" value="F:corrinoid adenosyltransferase activity"/>
    <property type="evidence" value="ECO:0007669"/>
    <property type="project" value="UniProtKB-UniRule"/>
</dbReference>
<comment type="pathway">
    <text evidence="4">Cofactor biosynthesis; adenosylcobalamin biosynthesis; adenosylcobalamin from cob(II)yrinate a,c-diamide: step 2/7.</text>
</comment>
<evidence type="ECO:0000256" key="3">
    <source>
        <dbReference type="ARBA" id="ARBA00022840"/>
    </source>
</evidence>
<evidence type="ECO:0000313" key="6">
    <source>
        <dbReference type="EMBL" id="PKU24082.1"/>
    </source>
</evidence>
<dbReference type="AlphaFoldDB" id="A0A2N3PUK2"/>
<reference evidence="7" key="1">
    <citation type="submission" date="2017-12" db="EMBL/GenBank/DDBJ databases">
        <title>Draft genome sequence of Telmatospirillum siberiense 26-4b1T, an acidotolerant peatland alphaproteobacterium potentially involved in sulfur cycling.</title>
        <authorList>
            <person name="Hausmann B."/>
            <person name="Pjevac P."/>
            <person name="Schreck K."/>
            <person name="Herbold C.W."/>
            <person name="Daims H."/>
            <person name="Wagner M."/>
            <person name="Pester M."/>
            <person name="Loy A."/>
        </authorList>
    </citation>
    <scope>NUCLEOTIDE SEQUENCE [LARGE SCALE GENOMIC DNA]</scope>
    <source>
        <strain evidence="7">26-4b1</strain>
    </source>
</reference>
<dbReference type="PANTHER" id="PTHR12213:SF0">
    <property type="entry name" value="CORRINOID ADENOSYLTRANSFERASE MMAB"/>
    <property type="match status" value="1"/>
</dbReference>
<dbReference type="SUPFAM" id="SSF89028">
    <property type="entry name" value="Cobalamin adenosyltransferase-like"/>
    <property type="match status" value="1"/>
</dbReference>
<organism evidence="6 7">
    <name type="scientific">Telmatospirillum siberiense</name>
    <dbReference type="NCBI Taxonomy" id="382514"/>
    <lineage>
        <taxon>Bacteria</taxon>
        <taxon>Pseudomonadati</taxon>
        <taxon>Pseudomonadota</taxon>
        <taxon>Alphaproteobacteria</taxon>
        <taxon>Rhodospirillales</taxon>
        <taxon>Rhodospirillaceae</taxon>
        <taxon>Telmatospirillum</taxon>
    </lineage>
</organism>
<dbReference type="InterPro" id="IPR036451">
    <property type="entry name" value="CblAdoTrfase-like_sf"/>
</dbReference>
<comment type="caution">
    <text evidence="6">The sequence shown here is derived from an EMBL/GenBank/DDBJ whole genome shotgun (WGS) entry which is preliminary data.</text>
</comment>
<dbReference type="InterPro" id="IPR016030">
    <property type="entry name" value="CblAdoTrfase-like"/>
</dbReference>
<dbReference type="GO" id="GO:0009236">
    <property type="term" value="P:cobalamin biosynthetic process"/>
    <property type="evidence" value="ECO:0007669"/>
    <property type="project" value="UniProtKB-UniRule"/>
</dbReference>
<gene>
    <name evidence="6" type="ORF">CWS72_13365</name>
</gene>
<dbReference type="UniPathway" id="UPA00148">
    <property type="reaction ID" value="UER00233"/>
</dbReference>
<protein>
    <recommendedName>
        <fullName evidence="4">Corrinoid adenosyltransferase</fullName>
        <ecNumber evidence="4">2.5.1.17</ecNumber>
    </recommendedName>
    <alternativeName>
        <fullName evidence="4">Cob(II)alamin adenosyltransferase</fullName>
    </alternativeName>
    <alternativeName>
        <fullName evidence="4">Cob(II)yrinic acid a,c-diamide adenosyltransferase</fullName>
    </alternativeName>
    <alternativeName>
        <fullName evidence="4">Cobinamide/cobalamin adenosyltransferase</fullName>
    </alternativeName>
</protein>
<dbReference type="Pfam" id="PF01923">
    <property type="entry name" value="Cob_adeno_trans"/>
    <property type="match status" value="1"/>
</dbReference>
<accession>A0A2N3PUK2</accession>
<dbReference type="NCBIfam" id="TIGR00636">
    <property type="entry name" value="PduO_Nterm"/>
    <property type="match status" value="1"/>
</dbReference>
<evidence type="ECO:0000256" key="4">
    <source>
        <dbReference type="RuleBase" id="RU366026"/>
    </source>
</evidence>
<comment type="catalytic activity">
    <reaction evidence="4">
        <text>2 cob(II)alamin + reduced [electron-transfer flavoprotein] + 2 ATP = 2 adenosylcob(III)alamin + 2 triphosphate + oxidized [electron-transfer flavoprotein] + 3 H(+)</text>
        <dbReference type="Rhea" id="RHEA:28671"/>
        <dbReference type="Rhea" id="RHEA-COMP:10685"/>
        <dbReference type="Rhea" id="RHEA-COMP:10686"/>
        <dbReference type="ChEBI" id="CHEBI:15378"/>
        <dbReference type="ChEBI" id="CHEBI:16304"/>
        <dbReference type="ChEBI" id="CHEBI:18036"/>
        <dbReference type="ChEBI" id="CHEBI:18408"/>
        <dbReference type="ChEBI" id="CHEBI:30616"/>
        <dbReference type="ChEBI" id="CHEBI:57692"/>
        <dbReference type="ChEBI" id="CHEBI:58307"/>
        <dbReference type="EC" id="2.5.1.17"/>
    </reaction>
</comment>
<dbReference type="EMBL" id="PIUM01000014">
    <property type="protein sequence ID" value="PKU24082.1"/>
    <property type="molecule type" value="Genomic_DNA"/>
</dbReference>
<keyword evidence="2 4" id="KW-0547">Nucleotide-binding</keyword>
<comment type="similarity">
    <text evidence="4">Belongs to the Cob(I)alamin adenosyltransferase family.</text>
</comment>
<dbReference type="PANTHER" id="PTHR12213">
    <property type="entry name" value="CORRINOID ADENOSYLTRANSFERASE"/>
    <property type="match status" value="1"/>
</dbReference>
<keyword evidence="4" id="KW-0169">Cobalamin biosynthesis</keyword>
<evidence type="ECO:0000256" key="1">
    <source>
        <dbReference type="ARBA" id="ARBA00022679"/>
    </source>
</evidence>
<evidence type="ECO:0000313" key="7">
    <source>
        <dbReference type="Proteomes" id="UP000233293"/>
    </source>
</evidence>
<sequence length="202" mass="21929">MSGLAGGSGSRMASAMKSKIYTRKGDGGETRLFSGETVSKADLRVDAYGTLDELQAHLGMVRALVDLAPVRDTIFRIQQDLSAACAQLASSPEALSRLSRRIGRDDVARLEEAIDKLVAAYGLPSGFIVPGRSPDSAAAHIARTVCRRGERLVVLLNRELHGFDDISMYLNRLSDFLFALAWSLEVVCVVRQVATEMAEDRS</sequence>
<keyword evidence="3 4" id="KW-0067">ATP-binding</keyword>
<keyword evidence="7" id="KW-1185">Reference proteome</keyword>
<evidence type="ECO:0000256" key="2">
    <source>
        <dbReference type="ARBA" id="ARBA00022741"/>
    </source>
</evidence>
<comment type="catalytic activity">
    <reaction evidence="4">
        <text>2 cob(II)yrinate a,c diamide + reduced [electron-transfer flavoprotein] + 2 ATP = 2 adenosylcob(III)yrinate a,c-diamide + 2 triphosphate + oxidized [electron-transfer flavoprotein] + 3 H(+)</text>
        <dbReference type="Rhea" id="RHEA:11528"/>
        <dbReference type="Rhea" id="RHEA-COMP:10685"/>
        <dbReference type="Rhea" id="RHEA-COMP:10686"/>
        <dbReference type="ChEBI" id="CHEBI:15378"/>
        <dbReference type="ChEBI" id="CHEBI:18036"/>
        <dbReference type="ChEBI" id="CHEBI:30616"/>
        <dbReference type="ChEBI" id="CHEBI:57692"/>
        <dbReference type="ChEBI" id="CHEBI:58307"/>
        <dbReference type="ChEBI" id="CHEBI:58503"/>
        <dbReference type="ChEBI" id="CHEBI:58537"/>
        <dbReference type="EC" id="2.5.1.17"/>
    </reaction>
</comment>
<dbReference type="EC" id="2.5.1.17" evidence="4"/>
<proteinExistence type="inferred from homology"/>
<dbReference type="Gene3D" id="1.20.1200.10">
    <property type="entry name" value="Cobalamin adenosyltransferase-like"/>
    <property type="match status" value="1"/>
</dbReference>
<dbReference type="Proteomes" id="UP000233293">
    <property type="component" value="Unassembled WGS sequence"/>
</dbReference>
<name>A0A2N3PUK2_9PROT</name>
<dbReference type="RefSeq" id="WP_101251113.1">
    <property type="nucleotide sequence ID" value="NZ_PIUM01000014.1"/>
</dbReference>
<feature type="domain" description="Cobalamin adenosyltransferase-like" evidence="5">
    <location>
        <begin position="20"/>
        <end position="182"/>
    </location>
</feature>